<evidence type="ECO:0000256" key="35">
    <source>
        <dbReference type="SAM" id="MobiDB-lite"/>
    </source>
</evidence>
<evidence type="ECO:0000256" key="25">
    <source>
        <dbReference type="ARBA" id="ARBA00023136"/>
    </source>
</evidence>
<dbReference type="GO" id="GO:0016020">
    <property type="term" value="C:membrane"/>
    <property type="evidence" value="ECO:0007669"/>
    <property type="project" value="UniProtKB-UniRule"/>
</dbReference>
<dbReference type="SUPFAM" id="SSF58069">
    <property type="entry name" value="Virus ectodomain"/>
    <property type="match status" value="1"/>
</dbReference>
<evidence type="ECO:0000256" key="26">
    <source>
        <dbReference type="ARBA" id="ARBA00023139"/>
    </source>
</evidence>
<feature type="region of interest" description="CD4-binding loop" evidence="33">
    <location>
        <begin position="372"/>
        <end position="382"/>
    </location>
</feature>
<evidence type="ECO:0000256" key="27">
    <source>
        <dbReference type="ARBA" id="ARBA00023157"/>
    </source>
</evidence>
<dbReference type="SUPFAM" id="SSF56502">
    <property type="entry name" value="gp120 core"/>
    <property type="match status" value="2"/>
</dbReference>
<dbReference type="InterPro" id="IPR037527">
    <property type="entry name" value="Gp160"/>
</dbReference>
<keyword evidence="26 33" id="KW-0564">Palmitate</keyword>
<protein>
    <recommendedName>
        <fullName evidence="33">Envelope glycoprotein gp160</fullName>
    </recommendedName>
    <alternativeName>
        <fullName evidence="33">Env polyprotein</fullName>
    </alternativeName>
    <component>
        <recommendedName>
            <fullName evidence="33">Surface protein gp120</fullName>
            <shortName evidence="33">SU</shortName>
        </recommendedName>
        <alternativeName>
            <fullName evidence="33">Glycoprotein 120</fullName>
            <shortName evidence="33">gp120</shortName>
        </alternativeName>
    </component>
    <component>
        <recommendedName>
            <fullName evidence="33">Transmembrane protein gp41</fullName>
            <shortName evidence="33">TM</shortName>
        </recommendedName>
        <alternativeName>
            <fullName evidence="33">Glycoprotein 41</fullName>
            <shortName evidence="33">gp41</shortName>
        </alternativeName>
    </component>
</protein>
<feature type="short sequence motif" description="YXXL motif; contains endocytosis signal" evidence="33">
    <location>
        <begin position="720"/>
        <end position="723"/>
    </location>
</feature>
<evidence type="ECO:0000256" key="24">
    <source>
        <dbReference type="ARBA" id="ARBA00023054"/>
    </source>
</evidence>
<evidence type="ECO:0000256" key="8">
    <source>
        <dbReference type="ARBA" id="ARBA00022510"/>
    </source>
</evidence>
<keyword evidence="10 33" id="KW-1165">Clathrin-mediated endocytosis of virus by host</keyword>
<feature type="chain" id="PRO_5023241965" description="Transmembrane protein gp41" evidence="33">
    <location>
        <begin position="520"/>
        <end position="864"/>
    </location>
</feature>
<evidence type="ECO:0000256" key="14">
    <source>
        <dbReference type="ARBA" id="ARBA00022692"/>
    </source>
</evidence>
<dbReference type="GO" id="GO:0020002">
    <property type="term" value="C:host cell plasma membrane"/>
    <property type="evidence" value="ECO:0007669"/>
    <property type="project" value="UniProtKB-SubCell"/>
</dbReference>
<proteinExistence type="inferred from homology"/>
<comment type="similarity">
    <text evidence="33">Belongs to the HIV-1 env protein family.</text>
</comment>
<comment type="function">
    <text evidence="33">Surface protein gp120: Attaches the virus to the host lymphoid cell by binding to the primary receptor CD4. This interaction induces a structural rearrangement creating a high affinity binding site for a chemokine coreceptor like CXCR4 and/or CCR5. Acts as a ligand for CD209/DC-SIGN and CLEC4M/DC-SIGNR, which are respectively found on dendritic cells (DCs), and on endothelial cells of liver sinusoids and lymph node sinuses. These interactions allow capture of viral particles at mucosal surfaces by these cells and subsequent transmission to permissive cells. HIV subverts the migration properties of dendritic cells to gain access to CD4+ T-cells in lymph nodes. Virus transmission to permissive T-cells occurs either in trans (without DCs infection, through viral capture and transmission), or in cis (following DCs productive infection, through the usual CD4-gp120 interaction), thereby inducing a robust infection. In trans infection, bound virions remain infectious over days and it is proposed that they are not degraded, but protected in non-lysosomal acidic organelles within the DCs close to the cell membrane thus contributing to the viral infectious potential during DCs' migration from the periphery to the lymphoid tissues. On arrival at lymphoid tissues, intact virions recycle back to DCs' cell surface allowing virus transmission to CD4+ T-cells.</text>
</comment>
<evidence type="ECO:0000256" key="10">
    <source>
        <dbReference type="ARBA" id="ARBA00022570"/>
    </source>
</evidence>
<feature type="disulfide bond" evidence="33">
    <location>
        <begin position="53"/>
        <end position="73"/>
    </location>
</feature>
<gene>
    <name evidence="33 38" type="primary">env</name>
</gene>
<feature type="lipid moiety-binding region" description="S-palmitoyl cysteine; by host" evidence="33">
    <location>
        <position position="845"/>
    </location>
</feature>
<comment type="domain">
    <text evidence="33">Some of the most genetically diverse regions of the viral genome are present in Env. They are called variable regions 1 through 5 (V1 through V5). Coreceptor usage of gp120 is determined mainly by the primary structure of the third variable region (V3) in the outer domain of gp120. The sequence of V3 determines which coreceptor, CCR5 and/or CXCR4 (corresponding to R5/macrophage, X4/T cell and R5X4/T cell and macrophage tropism), is used to trigger the fusion potential of the Env complex, and hence which cells the virus can infect. Binding to CCR5 involves a region adjacent in addition to V3.</text>
</comment>
<dbReference type="Gene3D" id="2.170.40.20">
    <property type="entry name" value="Human immunodeficiency virus 1, Gp160, envelope glycoprotein"/>
    <property type="match status" value="2"/>
</dbReference>
<evidence type="ECO:0000256" key="28">
    <source>
        <dbReference type="ARBA" id="ARBA00023180"/>
    </source>
</evidence>
<keyword evidence="12 33" id="KW-1162">Viral penetration into host cytoplasm</keyword>
<evidence type="ECO:0000256" key="32">
    <source>
        <dbReference type="ARBA" id="ARBA00062028"/>
    </source>
</evidence>
<keyword evidence="21 33" id="KW-1164">Virus endocytosis by host</keyword>
<evidence type="ECO:0000256" key="5">
    <source>
        <dbReference type="ARBA" id="ARBA00004578"/>
    </source>
</evidence>
<dbReference type="GO" id="GO:1903908">
    <property type="term" value="P:positive regulation of plasma membrane raft polarization"/>
    <property type="evidence" value="ECO:0007669"/>
    <property type="project" value="UniProtKB-UniRule"/>
</dbReference>
<evidence type="ECO:0000256" key="7">
    <source>
        <dbReference type="ARBA" id="ARBA00022506"/>
    </source>
</evidence>
<dbReference type="GO" id="GO:0019082">
    <property type="term" value="P:viral protein processing"/>
    <property type="evidence" value="ECO:0007669"/>
    <property type="project" value="UniProtKB-UniRule"/>
</dbReference>
<keyword evidence="19 33" id="KW-1043">Host membrane</keyword>
<comment type="subunit">
    <text evidence="33">The mature envelope protein (Env) consists of a homotrimer of non-covalently associated gp120-gp41 heterodimers. The resulting complex protrudes from the virus surface as a spike. There seems to be as few as 10 spikes on the average virion. Surface protein gp120 interacts with host CD4, CCR5 and CXCR4. Gp120 also interacts with the C-type lectins CD209/DC-SIGN and CLEC4M/DC-SIGNR (collectively referred to as DC-SIGN(R)). Gp120 and gp41 interact with GalCer. Gp120 interacts with host ITGA4/ITGB7 complex; on CD4+ T-cells, this interaction results in rapid activation of integrin ITGAL/LFA-1, which facilitates efficient cell-to-cell spreading of HIV-1. Gp120 interacts with cell-associated heparan sulfate; this interaction increases virus infectivity on permissive cells and may be involved in infection of CD4- cells.</text>
</comment>
<keyword evidence="30 33" id="KW-0449">Lipoprotein</keyword>
<evidence type="ECO:0000256" key="9">
    <source>
        <dbReference type="ARBA" id="ARBA00022511"/>
    </source>
</evidence>
<feature type="short sequence motif" description="Di-leucine internalization motif" evidence="33">
    <location>
        <begin position="863"/>
        <end position="864"/>
    </location>
</feature>
<dbReference type="InterPro" id="IPR000328">
    <property type="entry name" value="GP41-like"/>
</dbReference>
<comment type="subcellular location">
    <molecule>Surface protein gp120</molecule>
    <subcellularLocation>
        <location evidence="33">Virion membrane</location>
        <topology evidence="33">Peripheral membrane protein</topology>
    </subcellularLocation>
    <subcellularLocation>
        <location evidence="33">Host cell membrane</location>
        <topology evidence="33">Peripheral membrane protein</topology>
    </subcellularLocation>
    <subcellularLocation>
        <location evidence="33">Host endosome membrane</location>
        <topology evidence="33">Single-pass type I membrane protein</topology>
    </subcellularLocation>
    <text evidence="33">The surface protein is not anchored to the viral envelope, but associates with the extravirion surface through its binding to TM. It is probably concentrated at the site of budding and incorporated into the virions possibly by contacts between the cytoplasmic tail of Env and the N-terminus of Gag.</text>
</comment>
<evidence type="ECO:0000256" key="34">
    <source>
        <dbReference type="RuleBase" id="RU363095"/>
    </source>
</evidence>
<keyword evidence="23 33" id="KW-1039">Host endosome</keyword>
<feature type="domain" description="Human immunodeficiency virus 1 envelope glycoprotein Gp120" evidence="36">
    <location>
        <begin position="33"/>
        <end position="519"/>
    </location>
</feature>
<comment type="function">
    <text evidence="33">Envelope glycoprotein gp160: Oligomerizes in the host endoplasmic reticulum into predominantly trimers. In a second time, gp160 transits in the host Golgi, where glycosylation is completed. The precursor is then proteolytically cleaved in the trans-Golgi and thereby activated by cellular furin or furin-like proteases to produce gp120 and gp41.</text>
</comment>
<comment type="subunit">
    <text evidence="32">The mature envelope protein (Env) consists of a homotrimer of non-covalently associated gp120-gp41 heterodimers. The resulting complex protrudes from the virus surface as a spike. There seems to be as few as 10 spikes on the average virion. Interacts with host CD4, CCR5 and CXCR4. Gp120 also interacts with the C-type lectins CD209/DC-SIGN and CLEC4M/DC-SIGNR (collectively referred to as DC-SIGN(R)). Gp120 and gp41 interact with GalCer. Gp120 interacts with host ITGA4/ITGB7 complex; on CD4+ T-cells, this interaction results in rapid activation of integrin ITGAL/LFA-1, which facilitates efficient cell-to-cell spreading of HIV-1. Gp120 interacts with cell-associated heparan sulfate; this interaction increases virus infectivity on permissive cells and may be involved in infection of CD4- cells.</text>
</comment>
<keyword evidence="17 33" id="KW-1161">Viral attachment to host cell</keyword>
<dbReference type="HAMAP" id="MF_04083">
    <property type="entry name" value="HIV_ENV"/>
    <property type="match status" value="1"/>
</dbReference>
<dbReference type="InterPro" id="IPR036377">
    <property type="entry name" value="Gp120_core_sf"/>
</dbReference>
<dbReference type="FunFam" id="2.170.40.20:FF:000001">
    <property type="entry name" value="Envelope glycoprotein gp160"/>
    <property type="match status" value="1"/>
</dbReference>
<keyword evidence="20 33" id="KW-0261">Viral envelope protein</keyword>
<comment type="PTM">
    <text evidence="33">Specific enzymatic cleavages in vivo yield mature proteins. Envelope glycoproteins are synthesized as a inactive precursor that is heavily N-glycosylated and processed likely by host cell furin in the Golgi to yield the mature SU and TM proteins. The cleavage site between SU and TM requires the minimal sequence [KR]-X-[KR]-R. About 2 of the 9 disulfide bonds of gp41 are reduced by P4HB/PDI, following binding to CD4 receptor.</text>
</comment>
<organismHost>
    <name type="scientific">Homo sapiens</name>
    <name type="common">Human</name>
    <dbReference type="NCBI Taxonomy" id="9606"/>
</organismHost>
<dbReference type="EMBL" id="GU562073">
    <property type="protein sequence ID" value="ADC81766.1"/>
    <property type="molecule type" value="Genomic_DNA"/>
</dbReference>
<organism evidence="38">
    <name type="scientific">Human immunodeficiency virus type 1</name>
    <name type="common">HIV-1</name>
    <dbReference type="NCBI Taxonomy" id="11676"/>
    <lineage>
        <taxon>Viruses</taxon>
        <taxon>Riboviria</taxon>
        <taxon>Pararnavirae</taxon>
        <taxon>Artverviricota</taxon>
        <taxon>Revtraviricetes</taxon>
        <taxon>Ortervirales</taxon>
        <taxon>Retroviridae</taxon>
        <taxon>Orthoretrovirinae</taxon>
        <taxon>Lentivirus</taxon>
        <taxon>Lentivirus humimdef1</taxon>
    </lineage>
</organism>
<comment type="PTM">
    <text evidence="33">Palmitoylation of the transmembrane protein and of Env polyprotein (prior to its proteolytic cleavage) is essential for their association with host cell membrane lipid rafts. Palmitoylation is therefore required for envelope trafficking to classical lipid rafts, but not for viral replication.</text>
</comment>
<dbReference type="InterPro" id="IPR000777">
    <property type="entry name" value="HIV1_Gp120"/>
</dbReference>
<keyword evidence="28 33" id="KW-0325">Glycoprotein</keyword>
<feature type="domain" description="Retroviral envelope protein GP41-like" evidence="37">
    <location>
        <begin position="538"/>
        <end position="727"/>
    </location>
</feature>
<feature type="region of interest" description="MPER; binding to GalCer" evidence="33">
    <location>
        <begin position="670"/>
        <end position="691"/>
    </location>
</feature>
<keyword evidence="9 33" id="KW-1032">Host cell membrane</keyword>
<feature type="transmembrane region" description="Helical" evidence="34">
    <location>
        <begin position="520"/>
        <end position="543"/>
    </location>
</feature>
<evidence type="ECO:0000256" key="30">
    <source>
        <dbReference type="ARBA" id="ARBA00023288"/>
    </source>
</evidence>
<keyword evidence="11 33" id="KW-0945">Host-virus interaction</keyword>
<comment type="miscellaneous">
    <text evidence="33">Inhibitors targeting HIV-1 viral envelope proteins are used as antiretroviral drugs. Attachment of virions to the cell surface via non-specific interactions and CD4 binding can be blocked by inhibitors that include cyanovirin-N, cyclotriazadisulfonamide analogs, PRO 2000, TNX 355 and PRO 542. In addition, BMS 806 can block CD4-induced conformational changes. Env interactions with the coreceptor molecules can be targeted by CCR5 antagonists including SCH-D, maraviroc (UK 427857) and aplaviroc (GW 873140), and the CXCR4 antagonist AMD 070. Fusion of viral and cellular membranes can be inhibited by peptides such as enfuvirtide and tifuvirtide (T 1249). Resistance to inhibitors associated with mutations in Env are observed. Most of the time, single mutations confer only a modest reduction in drug susceptibility. Combination of several mutations is usually required to develop a high-level drug resistance.</text>
</comment>
<evidence type="ECO:0000256" key="13">
    <source>
        <dbReference type="ARBA" id="ARBA00022685"/>
    </source>
</evidence>
<feature type="region of interest" description="Immunosuppression" evidence="33">
    <location>
        <begin position="582"/>
        <end position="600"/>
    </location>
</feature>
<comment type="PTM">
    <text evidence="33">Highly glycosylated by host. The high number of glycan on the protein is reffered to as 'glycan shield' because it contributes to hide protein sequence from adaptive immune system.</text>
</comment>
<feature type="chain" id="PRO_5023241966" description="Envelope glycoprotein gp160" evidence="33">
    <location>
        <begin position="32"/>
        <end position="864"/>
    </location>
</feature>
<keyword evidence="7 33" id="KW-1168">Fusion of virus membrane with host membrane</keyword>
<feature type="disulfide bond" evidence="33">
    <location>
        <begin position="228"/>
        <end position="257"/>
    </location>
</feature>
<evidence type="ECO:0000256" key="12">
    <source>
        <dbReference type="ARBA" id="ARBA00022595"/>
    </source>
</evidence>
<comment type="miscellaneous">
    <text evidence="33">HIV-1 lineages are divided in three main groups, M (for Major), O (for Outlier), and N (for New, or Non-M, Non-O). The vast majority of strains found worldwide belong to the group M. Group O seems to be endemic to and largely confined to Cameroon and neighboring countries in West Central Africa, where these viruses represent a small minority of HIV-1 strains. The group N is represented by a limited number of isolates from Cameroonian persons. The group M is further subdivided in 9 clades or subtypes (A to D, F to H, J and K).</text>
</comment>
<keyword evidence="25 33" id="KW-0472">Membrane</keyword>
<dbReference type="Gene3D" id="1.20.5.490">
    <property type="entry name" value="Single helix bin"/>
    <property type="match status" value="1"/>
</dbReference>
<keyword evidence="22 33" id="KW-1133">Transmembrane helix</keyword>
<comment type="domain">
    <text evidence="33 34">The 17 amino acids long immunosuppressive region is present in many retroviral envelope proteins. Synthetic peptides derived from this relatively conserved sequence inhibit immune function in vitro and in vivo.</text>
</comment>
<evidence type="ECO:0000256" key="15">
    <source>
        <dbReference type="ARBA" id="ARBA00022703"/>
    </source>
</evidence>
<dbReference type="GO" id="GO:0019064">
    <property type="term" value="P:fusion of virus membrane with host plasma membrane"/>
    <property type="evidence" value="ECO:0007669"/>
    <property type="project" value="UniProtKB-UniRule"/>
</dbReference>
<comment type="subcellular location">
    <molecule>Transmembrane protein gp41</molecule>
    <subcellularLocation>
        <location evidence="33">Virion membrane</location>
        <topology evidence="33">Single-pass type I membrane protein</topology>
    </subcellularLocation>
    <subcellularLocation>
        <location evidence="33">Host cell membrane</location>
        <topology evidence="33">Single-pass type I membrane protein</topology>
    </subcellularLocation>
    <subcellularLocation>
        <location evidence="33">Host endosome membrane</location>
        <topology evidence="33">Single-pass type I membrane protein</topology>
    </subcellularLocation>
    <text evidence="33">It is probably concentrated at the site of budding and incorporated into the virions possibly by contacts between the cytoplasmic tail of Env and the N-terminus of Gag.</text>
</comment>
<dbReference type="GO" id="GO:1903911">
    <property type="term" value="P:positive regulation of receptor clustering"/>
    <property type="evidence" value="ECO:0007669"/>
    <property type="project" value="UniProtKB-UniRule"/>
</dbReference>
<feature type="lipid moiety-binding region" description="S-palmitoyl cysteine; by host" evidence="33">
    <location>
        <position position="772"/>
    </location>
</feature>
<evidence type="ECO:0000256" key="33">
    <source>
        <dbReference type="HAMAP-Rule" id="MF_04083"/>
    </source>
</evidence>
<keyword evidence="29 33" id="KW-0899">Viral immunoevasion</keyword>
<evidence type="ECO:0000256" key="21">
    <source>
        <dbReference type="ARBA" id="ARBA00022890"/>
    </source>
</evidence>
<dbReference type="GO" id="GO:0075512">
    <property type="term" value="P:clathrin-dependent endocytosis of virus by host cell"/>
    <property type="evidence" value="ECO:0007669"/>
    <property type="project" value="UniProtKB-UniRule"/>
</dbReference>
<feature type="transmembrane region" description="Helical" evidence="34">
    <location>
        <begin position="686"/>
        <end position="713"/>
    </location>
</feature>
<evidence type="ECO:0000256" key="16">
    <source>
        <dbReference type="ARBA" id="ARBA00022729"/>
    </source>
</evidence>
<keyword evidence="24 33" id="KW-0175">Coiled coil</keyword>
<evidence type="ECO:0000256" key="20">
    <source>
        <dbReference type="ARBA" id="ARBA00022879"/>
    </source>
</evidence>
<reference evidence="38" key="1">
    <citation type="journal article" date="2010" name="J. Virol.">
        <title>Wide variation in the multiplicity of HIV-1 infection among injection drug users.</title>
        <authorList>
            <person name="Bar K.J."/>
            <person name="Li H."/>
            <person name="Chamberland A."/>
            <person name="Tremblay C."/>
            <person name="Routy J.P."/>
            <person name="Grayson T."/>
            <person name="Sun C."/>
            <person name="Wang S."/>
            <person name="Learn G.H."/>
            <person name="Morgan C.J."/>
            <person name="Schumacher J.E."/>
            <person name="Haynes B.F."/>
            <person name="Keele B.F."/>
            <person name="Hahn B.H."/>
            <person name="Shaw G.M."/>
        </authorList>
    </citation>
    <scope>NUCLEOTIDE SEQUENCE</scope>
    <source>
        <strain evidence="38">CQLDR03B13</strain>
    </source>
</reference>
<dbReference type="FunFam" id="1.10.287.210:FF:000001">
    <property type="entry name" value="Envelope glycoprotein gp160"/>
    <property type="match status" value="1"/>
</dbReference>
<dbReference type="CDD" id="cd09909">
    <property type="entry name" value="HIV-1-like_HR1-HR2"/>
    <property type="match status" value="1"/>
</dbReference>
<keyword evidence="15 33" id="KW-0053">Apoptosis</keyword>
<evidence type="ECO:0000313" key="38">
    <source>
        <dbReference type="EMBL" id="ADC81766.1"/>
    </source>
</evidence>
<evidence type="ECO:0000259" key="36">
    <source>
        <dbReference type="Pfam" id="PF00516"/>
    </source>
</evidence>
<name>D5KEF5_HV1</name>
<feature type="coiled-coil region" evidence="33">
    <location>
        <begin position="641"/>
        <end position="675"/>
    </location>
</feature>
<keyword evidence="16 33" id="KW-0732">Signal</keyword>
<evidence type="ECO:0000256" key="31">
    <source>
        <dbReference type="ARBA" id="ARBA00023296"/>
    </source>
</evidence>
<dbReference type="GO" id="GO:0044175">
    <property type="term" value="C:host cell endosome membrane"/>
    <property type="evidence" value="ECO:0007669"/>
    <property type="project" value="UniProtKB-SubCell"/>
</dbReference>
<evidence type="ECO:0000256" key="6">
    <source>
        <dbReference type="ARBA" id="ARBA00004650"/>
    </source>
</evidence>
<keyword evidence="27 33" id="KW-1015">Disulfide bond</keyword>
<keyword evidence="31 33" id="KW-1160">Virus entry into host cell</keyword>
<comment type="domain">
    <text evidence="33">The CD4-binding region is targeted by the antibody b12.</text>
</comment>
<feature type="region of interest" description="Disordered" evidence="35">
    <location>
        <begin position="726"/>
        <end position="753"/>
    </location>
</feature>
<comment type="function">
    <text evidence="33">Transmembrane protein gp41: Acts as a class I viral fusion protein. Under the current model, the protein has at least 3 conformational states: pre-fusion native state, pre-hairpin intermediate state, and post-fusion hairpin state. During fusion of viral and target intracellular membranes, the coiled coil regions (heptad repeats) assume a trimer-of-hairpins structure, positioning the fusion peptide in close proximity to the C-terminal region of the ectodomain. The formation of this structure appears to drive apposition and subsequent fusion of viral and target cell membranes. Complete fusion occurs in host cell endosomes and is dynamin-dependent, however some lipid transfer might occur at the plasma membrane. The virus undergoes clathrin-dependent internalization long before endosomal fusion, thus minimizing the surface exposure of conserved viral epitopes during fusion and reducing the efficacy of inhibitors targeting these epitopes. Membranes fusion leads to delivery of the nucleocapsid into the cytoplasm.</text>
</comment>
<dbReference type="Gene3D" id="1.10.287.210">
    <property type="match status" value="1"/>
</dbReference>
<evidence type="ECO:0000256" key="2">
    <source>
        <dbReference type="ARBA" id="ARBA00004433"/>
    </source>
</evidence>
<comment type="domain">
    <text evidence="33">The membrane proximal external region (MPER) present in gp41 is a tryptophan-rich region recognized by the antibodies 2F5, Z13, and 4E10. MPER seems to play a role in fusion.</text>
</comment>
<evidence type="ECO:0000256" key="29">
    <source>
        <dbReference type="ARBA" id="ARBA00023280"/>
    </source>
</evidence>
<feature type="site" description="Cleavage; by host furin" evidence="33">
    <location>
        <begin position="519"/>
        <end position="520"/>
    </location>
</feature>
<dbReference type="GO" id="GO:0005198">
    <property type="term" value="F:structural molecule activity"/>
    <property type="evidence" value="ECO:0007669"/>
    <property type="project" value="UniProtKB-UniRule"/>
</dbReference>
<dbReference type="GO" id="GO:0052031">
    <property type="term" value="P:symbiont-mediated perturbation of host defense response"/>
    <property type="evidence" value="ECO:0007669"/>
    <property type="project" value="UniProtKB-UniRule"/>
</dbReference>
<evidence type="ECO:0000256" key="19">
    <source>
        <dbReference type="ARBA" id="ARBA00022870"/>
    </source>
</evidence>
<evidence type="ECO:0000256" key="4">
    <source>
        <dbReference type="ARBA" id="ARBA00004563"/>
    </source>
</evidence>
<accession>D5KEF5</accession>
<feature type="disulfide bond" evidence="33">
    <location>
        <begin position="238"/>
        <end position="249"/>
    </location>
</feature>
<keyword evidence="8 33" id="KW-1170">Fusion of virus membrane with host endosomal membrane</keyword>
<comment type="subcellular location">
    <subcellularLocation>
        <location evidence="3">Host cell membrane</location>
        <topology evidence="3">Peripheral membrane protein</topology>
    </subcellularLocation>
    <subcellularLocation>
        <location evidence="1">Host cell membrane</location>
        <topology evidence="1">Single-pass type I membrane protein</topology>
    </subcellularLocation>
    <subcellularLocation>
        <location evidence="2">Host endosome membrane</location>
        <topology evidence="2">Peripheral membrane protein</topology>
    </subcellularLocation>
    <subcellularLocation>
        <location evidence="5">Host endosome membrane</location>
        <topology evidence="5">Single-pass type I membrane protein</topology>
    </subcellularLocation>
    <subcellularLocation>
        <location evidence="6">Virion membrane</location>
        <topology evidence="6">Peripheral membrane protein</topology>
    </subcellularLocation>
    <subcellularLocation>
        <location evidence="4">Virion membrane</location>
        <topology evidence="4">Single-pass type I membrane protein</topology>
    </subcellularLocation>
</comment>
<evidence type="ECO:0000256" key="1">
    <source>
        <dbReference type="ARBA" id="ARBA00004402"/>
    </source>
</evidence>
<keyword evidence="13 33" id="KW-0165">Cleavage on pair of basic residues</keyword>
<evidence type="ECO:0000256" key="22">
    <source>
        <dbReference type="ARBA" id="ARBA00022989"/>
    </source>
</evidence>
<evidence type="ECO:0000256" key="11">
    <source>
        <dbReference type="ARBA" id="ARBA00022581"/>
    </source>
</evidence>
<evidence type="ECO:0000259" key="37">
    <source>
        <dbReference type="Pfam" id="PF00517"/>
    </source>
</evidence>
<comment type="domain">
    <text evidence="33">The YXXL motif is involved in determining the exact site of viral release at the surface of infected mononuclear cells and promotes endocytosis. YXXL and di-leucine endocytosis motifs interact directly or indirectly with the clathrin adapter complexes, opperate independently, and their activities are not additive.</text>
</comment>
<dbReference type="FunFam" id="2.170.40.20:FF:000003">
    <property type="entry name" value="Envelope glycoprotein gp160"/>
    <property type="match status" value="1"/>
</dbReference>
<dbReference type="Pfam" id="PF00517">
    <property type="entry name" value="GP41"/>
    <property type="match status" value="1"/>
</dbReference>
<dbReference type="FunFam" id="1.20.5.490:FF:000001">
    <property type="entry name" value="Envelope glycoprotein gp160"/>
    <property type="match status" value="1"/>
</dbReference>
<sequence length="864" mass="97651">MRVKEIRKNCQPLWGWGIMLLGMLMICSATKDLWVTVYYGVPVWKEATTTLFCASEAKAYDTEVHNVWATHACVPTDPNPQEVFLKNVTEYFNMWKNNMVEQMHEDIISLWDQSLKPCVKLTPLCVTLHCTNLRNGTNLRNDSDNSTTPSPTTTSNITNIEEGEITNCTFNVTTTIGNKMQKQYALFYRLDVQKIDDNGSYALINCNSSVITQACPKVSFEPIPIHYCAPAGFAILKCKDKKFNGTGPCKNVSTVQCTHGIRPVVSTQLLLNGSLAEEEVVIRSENLTNNAKTIIVQLNESVAINCTRPNNNTRKSIHIAPGSAFYATGAIIGDIRQAHCNISRQQWNNTLEKIVTKLREQFVNKTIIFNQSSGGDPEIVMHNFNCGGEFFYCNSTQLFNSTWFKNNTWIGSNGTENITLPCRIKQIINRWQEVGKAMYAPPISGVISCSSNITGLILTRDGGRGDVNNTNETEIFRPGGGDMRDNWRSELYKYKVVKIEPLGIAPTKAKRRVVQREKRAVTFGALFLGFLGAAGSTMGAASITLTAQARLLLSGIVQQQNNLLRAIEAQQHLLQLTVWGIKQLQARVLAVERYLRDQQLLGIWGCSGKLICTTAVPWNASWSNKSLEQIWDNMTWMEWEKEIDNYTGLIYTLIEESQNQQEKNEQELLALDKWASLWNWFDISNWLWYIKIFIMIVGGLVGLRVVFTVLSIVNRVRQGYSPLSFQTHLPAPRGPDRPEGTEEEGGEGNRNSSTRLVTGFLPLIWDDLRSLCLFSYHHLRDLLLIVARVVELLGRRGWEAIKYWWNLLQYWIQELKNSAVSLLNATAIAVAEGTDRVIEIVQNICRAILHIPRRIRQGLERALL</sequence>
<comment type="caution">
    <text evidence="33 34">Lacks conserved residue(s) required for the propagation of feature annotation.</text>
</comment>
<keyword evidence="18 33" id="KW-0946">Virion</keyword>
<feature type="region of interest" description="Fusion peptide" evidence="33">
    <location>
        <begin position="520"/>
        <end position="540"/>
    </location>
</feature>
<evidence type="ECO:0000256" key="17">
    <source>
        <dbReference type="ARBA" id="ARBA00022804"/>
    </source>
</evidence>
<dbReference type="GO" id="GO:0055036">
    <property type="term" value="C:virion membrane"/>
    <property type="evidence" value="ECO:0007669"/>
    <property type="project" value="UniProtKB-SubCell"/>
</dbReference>
<dbReference type="GO" id="GO:0019062">
    <property type="term" value="P:virion attachment to host cell"/>
    <property type="evidence" value="ECO:0007669"/>
    <property type="project" value="UniProtKB-UniRule"/>
</dbReference>
<dbReference type="Pfam" id="PF00516">
    <property type="entry name" value="GP120"/>
    <property type="match status" value="1"/>
</dbReference>
<keyword evidence="14 33" id="KW-0812">Transmembrane</keyword>
<evidence type="ECO:0000256" key="23">
    <source>
        <dbReference type="ARBA" id="ARBA00023046"/>
    </source>
</evidence>
<dbReference type="GO" id="GO:0039654">
    <property type="term" value="P:fusion of virus membrane with host endosome membrane"/>
    <property type="evidence" value="ECO:0007669"/>
    <property type="project" value="UniProtKB-UniRule"/>
</dbReference>
<evidence type="ECO:0000256" key="3">
    <source>
        <dbReference type="ARBA" id="ARBA00004505"/>
    </source>
</evidence>
<feature type="topological domain" description="Cytoplasmic" evidence="33">
    <location>
        <begin position="714"/>
        <end position="864"/>
    </location>
</feature>
<dbReference type="GO" id="GO:0019031">
    <property type="term" value="C:viral envelope"/>
    <property type="evidence" value="ECO:0007669"/>
    <property type="project" value="UniProtKB-KW"/>
</dbReference>
<feature type="disulfide bond" evidence="33">
    <location>
        <begin position="606"/>
        <end position="612"/>
    </location>
</feature>
<evidence type="ECO:0000256" key="18">
    <source>
        <dbReference type="ARBA" id="ARBA00022844"/>
    </source>
</evidence>